<gene>
    <name evidence="2" type="ORF">GAB14E_4486</name>
</gene>
<keyword evidence="1" id="KW-0472">Membrane</keyword>
<evidence type="ECO:0000313" key="3">
    <source>
        <dbReference type="Proteomes" id="UP000029868"/>
    </source>
</evidence>
<keyword evidence="1" id="KW-1133">Transmembrane helix</keyword>
<proteinExistence type="predicted"/>
<reference evidence="2 3" key="1">
    <citation type="submission" date="2014-08" db="EMBL/GenBank/DDBJ databases">
        <title>Genomic and Phenotypic Diversity of Colwellia psychrerythraea strains from Disparate Marine Basins.</title>
        <authorList>
            <person name="Techtmann S.M."/>
            <person name="Stelling S.C."/>
            <person name="Utturkar S.M."/>
            <person name="Alshibli N."/>
            <person name="Harris A."/>
            <person name="Brown S.D."/>
            <person name="Hazen T.C."/>
        </authorList>
    </citation>
    <scope>NUCLEOTIDE SEQUENCE [LARGE SCALE GENOMIC DNA]</scope>
    <source>
        <strain evidence="2 3">GAB14E</strain>
    </source>
</reference>
<organism evidence="2 3">
    <name type="scientific">Colwellia psychrerythraea</name>
    <name type="common">Vibrio psychroerythus</name>
    <dbReference type="NCBI Taxonomy" id="28229"/>
    <lineage>
        <taxon>Bacteria</taxon>
        <taxon>Pseudomonadati</taxon>
        <taxon>Pseudomonadota</taxon>
        <taxon>Gammaproteobacteria</taxon>
        <taxon>Alteromonadales</taxon>
        <taxon>Colwelliaceae</taxon>
        <taxon>Colwellia</taxon>
    </lineage>
</organism>
<dbReference type="EMBL" id="JQEC01000071">
    <property type="protein sequence ID" value="KGJ87808.1"/>
    <property type="molecule type" value="Genomic_DNA"/>
</dbReference>
<feature type="transmembrane region" description="Helical" evidence="1">
    <location>
        <begin position="6"/>
        <end position="23"/>
    </location>
</feature>
<accession>A0A099KDZ0</accession>
<protein>
    <submittedName>
        <fullName evidence="2">Uncharacterized protein</fullName>
    </submittedName>
</protein>
<evidence type="ECO:0000256" key="1">
    <source>
        <dbReference type="SAM" id="Phobius"/>
    </source>
</evidence>
<comment type="caution">
    <text evidence="2">The sequence shown here is derived from an EMBL/GenBank/DDBJ whole genome shotgun (WGS) entry which is preliminary data.</text>
</comment>
<name>A0A099KDZ0_COLPS</name>
<dbReference type="AlphaFoldDB" id="A0A099KDZ0"/>
<evidence type="ECO:0000313" key="2">
    <source>
        <dbReference type="EMBL" id="KGJ87808.1"/>
    </source>
</evidence>
<dbReference type="Proteomes" id="UP000029868">
    <property type="component" value="Unassembled WGS sequence"/>
</dbReference>
<sequence>MSSVIIIAFVLVGIFFKFFNIYSDYKNADKGLNEQCKEKGIIDESSIKEYKRKHWRKGLKLTARIFAYLSIPVGLFFIYIWFLVS</sequence>
<keyword evidence="1" id="KW-0812">Transmembrane</keyword>
<feature type="transmembrane region" description="Helical" evidence="1">
    <location>
        <begin position="61"/>
        <end position="82"/>
    </location>
</feature>